<keyword evidence="1" id="KW-0378">Hydrolase</keyword>
<dbReference type="InterPro" id="IPR001130">
    <property type="entry name" value="TatD-like"/>
</dbReference>
<organism evidence="1 2">
    <name type="scientific">Candidatus Avibacteroides avistercoris</name>
    <dbReference type="NCBI Taxonomy" id="2840690"/>
    <lineage>
        <taxon>Bacteria</taxon>
        <taxon>Pseudomonadati</taxon>
        <taxon>Bacteroidota</taxon>
        <taxon>Bacteroidia</taxon>
        <taxon>Bacteroidales</taxon>
        <taxon>Bacteroidaceae</taxon>
        <taxon>Bacteroidaceae incertae sedis</taxon>
        <taxon>Candidatus Avibacteroides</taxon>
    </lineage>
</organism>
<dbReference type="Proteomes" id="UP000787625">
    <property type="component" value="Unassembled WGS sequence"/>
</dbReference>
<dbReference type="EMBL" id="DWUP01000078">
    <property type="protein sequence ID" value="HJD52842.1"/>
    <property type="molecule type" value="Genomic_DNA"/>
</dbReference>
<dbReference type="SUPFAM" id="SSF51556">
    <property type="entry name" value="Metallo-dependent hydrolases"/>
    <property type="match status" value="1"/>
</dbReference>
<dbReference type="InterPro" id="IPR032466">
    <property type="entry name" value="Metal_Hydrolase"/>
</dbReference>
<dbReference type="PANTHER" id="PTHR46124">
    <property type="entry name" value="D-AMINOACYL-TRNA DEACYLASE"/>
    <property type="match status" value="1"/>
</dbReference>
<sequence length="201" mass="21407">MSMTIKDIHTHLPDAPRDALADIRVTGTVPGPARLSSAGLHPWDVTPDCREALDEVARLARHPLVAAIGECGIDRLAPVPLTLQTEAFVRQAEIADGCGKPLIIHAVRATADILALHRALRPATVWIIHGFRGKPEAAAQLTRRGIRLSLGARFNPATARSIDPAMLLTETDESPIGIDAVRDAIAAARGITRAALDSIVD</sequence>
<comment type="caution">
    <text evidence="1">The sequence shown here is derived from an EMBL/GenBank/DDBJ whole genome shotgun (WGS) entry which is preliminary data.</text>
</comment>
<gene>
    <name evidence="1" type="ORF">IAA93_03835</name>
</gene>
<dbReference type="GO" id="GO:0016788">
    <property type="term" value="F:hydrolase activity, acting on ester bonds"/>
    <property type="evidence" value="ECO:0007669"/>
    <property type="project" value="InterPro"/>
</dbReference>
<reference evidence="1" key="1">
    <citation type="journal article" date="2021" name="PeerJ">
        <title>Extensive microbial diversity within the chicken gut microbiome revealed by metagenomics and culture.</title>
        <authorList>
            <person name="Gilroy R."/>
            <person name="Ravi A."/>
            <person name="Getino M."/>
            <person name="Pursley I."/>
            <person name="Horton D.L."/>
            <person name="Alikhan N.F."/>
            <person name="Baker D."/>
            <person name="Gharbi K."/>
            <person name="Hall N."/>
            <person name="Watson M."/>
            <person name="Adriaenssens E.M."/>
            <person name="Foster-Nyarko E."/>
            <person name="Jarju S."/>
            <person name="Secka A."/>
            <person name="Antonio M."/>
            <person name="Oren A."/>
            <person name="Chaudhuri R.R."/>
            <person name="La Ragione R."/>
            <person name="Hildebrand F."/>
            <person name="Pallen M.J."/>
        </authorList>
    </citation>
    <scope>NUCLEOTIDE SEQUENCE</scope>
    <source>
        <strain evidence="1">MalCec1-1739</strain>
    </source>
</reference>
<dbReference type="PANTHER" id="PTHR46124:SF3">
    <property type="entry name" value="HYDROLASE"/>
    <property type="match status" value="1"/>
</dbReference>
<protein>
    <submittedName>
        <fullName evidence="1">TatD family hydrolase</fullName>
    </submittedName>
</protein>
<name>A0A9D2UI30_9BACT</name>
<dbReference type="GO" id="GO:0005829">
    <property type="term" value="C:cytosol"/>
    <property type="evidence" value="ECO:0007669"/>
    <property type="project" value="TreeGrafter"/>
</dbReference>
<reference evidence="1" key="2">
    <citation type="submission" date="2021-04" db="EMBL/GenBank/DDBJ databases">
        <authorList>
            <person name="Gilroy R."/>
        </authorList>
    </citation>
    <scope>NUCLEOTIDE SEQUENCE</scope>
    <source>
        <strain evidence="1">MalCec1-1739</strain>
    </source>
</reference>
<evidence type="ECO:0000313" key="1">
    <source>
        <dbReference type="EMBL" id="HJD52842.1"/>
    </source>
</evidence>
<accession>A0A9D2UI30</accession>
<evidence type="ECO:0000313" key="2">
    <source>
        <dbReference type="Proteomes" id="UP000787625"/>
    </source>
</evidence>
<feature type="non-terminal residue" evidence="1">
    <location>
        <position position="201"/>
    </location>
</feature>
<proteinExistence type="predicted"/>
<dbReference type="Pfam" id="PF01026">
    <property type="entry name" value="TatD_DNase"/>
    <property type="match status" value="1"/>
</dbReference>
<dbReference type="AlphaFoldDB" id="A0A9D2UI30"/>
<dbReference type="Gene3D" id="3.20.20.140">
    <property type="entry name" value="Metal-dependent hydrolases"/>
    <property type="match status" value="1"/>
</dbReference>